<feature type="transmembrane region" description="Helical" evidence="1">
    <location>
        <begin position="124"/>
        <end position="144"/>
    </location>
</feature>
<dbReference type="AlphaFoldDB" id="A0A494TNH2"/>
<name>A0A494TNH2_SPHPE</name>
<keyword evidence="3" id="KW-1185">Reference proteome</keyword>
<keyword evidence="1" id="KW-0812">Transmembrane</keyword>
<organism evidence="2 3">
    <name type="scientific">Sphingomonas paeninsulae</name>
    <dbReference type="NCBI Taxonomy" id="2319844"/>
    <lineage>
        <taxon>Bacteria</taxon>
        <taxon>Pseudomonadati</taxon>
        <taxon>Pseudomonadota</taxon>
        <taxon>Alphaproteobacteria</taxon>
        <taxon>Sphingomonadales</taxon>
        <taxon>Sphingomonadaceae</taxon>
        <taxon>Sphingomonas</taxon>
    </lineage>
</organism>
<feature type="transmembrane region" description="Helical" evidence="1">
    <location>
        <begin position="50"/>
        <end position="68"/>
    </location>
</feature>
<evidence type="ECO:0008006" key="4">
    <source>
        <dbReference type="Google" id="ProtNLM"/>
    </source>
</evidence>
<dbReference type="OrthoDB" id="7504416at2"/>
<evidence type="ECO:0000313" key="3">
    <source>
        <dbReference type="Proteomes" id="UP000276254"/>
    </source>
</evidence>
<feature type="transmembrane region" description="Helical" evidence="1">
    <location>
        <begin position="74"/>
        <end position="94"/>
    </location>
</feature>
<gene>
    <name evidence="2" type="ORF">D3Y57_15070</name>
</gene>
<reference evidence="2 3" key="1">
    <citation type="submission" date="2018-09" db="EMBL/GenBank/DDBJ databases">
        <title>Sphingomonas peninsula sp. nov., isolated from fildes peninsula, Antarctic soil.</title>
        <authorList>
            <person name="Yingchao G."/>
        </authorList>
    </citation>
    <scope>NUCLEOTIDE SEQUENCE [LARGE SCALE GENOMIC DNA]</scope>
    <source>
        <strain evidence="2 3">YZ-8</strain>
    </source>
</reference>
<evidence type="ECO:0000256" key="1">
    <source>
        <dbReference type="SAM" id="Phobius"/>
    </source>
</evidence>
<keyword evidence="1" id="KW-1133">Transmembrane helix</keyword>
<dbReference type="Proteomes" id="UP000276254">
    <property type="component" value="Chromosome"/>
</dbReference>
<protein>
    <recommendedName>
        <fullName evidence="4">DUF1097 domain-containing protein</fullName>
    </recommendedName>
</protein>
<sequence>MQGLFILAAIIVGVAIYLGLSYFLQIASPYAGFLLLLYWGGLKGSAPAEFPAAFFGALGGVLLSYLLWALPLAMGSAGLVIALLLITFAVYALVMGWLPLVVNNAMMLLLTVGTIGVIQEKADFSGIAASALLGGALAGLMLLIGRMMARRKSLVPASSAG</sequence>
<accession>A0A494TNH2</accession>
<dbReference type="KEGG" id="spha:D3Y57_15070"/>
<proteinExistence type="predicted"/>
<feature type="transmembrane region" description="Helical" evidence="1">
    <location>
        <begin position="6"/>
        <end position="38"/>
    </location>
</feature>
<keyword evidence="1" id="KW-0472">Membrane</keyword>
<dbReference type="EMBL" id="CP032829">
    <property type="protein sequence ID" value="AYJ87018.1"/>
    <property type="molecule type" value="Genomic_DNA"/>
</dbReference>
<evidence type="ECO:0000313" key="2">
    <source>
        <dbReference type="EMBL" id="AYJ87018.1"/>
    </source>
</evidence>